<comment type="caution">
    <text evidence="2">The sequence shown here is derived from an EMBL/GenBank/DDBJ whole genome shotgun (WGS) entry which is preliminary data.</text>
</comment>
<sequence>MENFGYYIFCIIALIVGIFIFKKVAGCLMKTIFFIIILAVLAACYYMFFK</sequence>
<dbReference type="Proteomes" id="UP000036951">
    <property type="component" value="Unassembled WGS sequence"/>
</dbReference>
<keyword evidence="1" id="KW-1133">Transmembrane helix</keyword>
<reference evidence="2 3" key="1">
    <citation type="submission" date="2015-06" db="EMBL/GenBank/DDBJ databases">
        <title>Prevotella sp. 109, sp. nov., a novel member of the family Prevotellaceae isolated from human faeces.</title>
        <authorList>
            <person name="Shkoporov A.N."/>
            <person name="Chaplin A.V."/>
            <person name="Kafarskaia L.I."/>
            <person name="Efimov B.A."/>
        </authorList>
    </citation>
    <scope>NUCLEOTIDE SEQUENCE [LARGE SCALE GENOMIC DNA]</scope>
    <source>
        <strain evidence="2 3">109</strain>
    </source>
</reference>
<evidence type="ECO:0000313" key="3">
    <source>
        <dbReference type="Proteomes" id="UP000036951"/>
    </source>
</evidence>
<accession>A0A8E1QXK7</accession>
<dbReference type="EMBL" id="LFQU01000035">
    <property type="protein sequence ID" value="KOO67556.1"/>
    <property type="molecule type" value="Genomic_DNA"/>
</dbReference>
<keyword evidence="1" id="KW-0812">Transmembrane</keyword>
<feature type="transmembrane region" description="Helical" evidence="1">
    <location>
        <begin position="6"/>
        <end position="25"/>
    </location>
</feature>
<feature type="transmembrane region" description="Helical" evidence="1">
    <location>
        <begin position="32"/>
        <end position="49"/>
    </location>
</feature>
<gene>
    <name evidence="2" type="ORF">ACU52_12860</name>
</gene>
<evidence type="ECO:0000313" key="2">
    <source>
        <dbReference type="EMBL" id="KOO67556.1"/>
    </source>
</evidence>
<keyword evidence="1" id="KW-0472">Membrane</keyword>
<organism evidence="2 3">
    <name type="scientific">Xylanibacter rarus</name>
    <dbReference type="NCBI Taxonomy" id="1676614"/>
    <lineage>
        <taxon>Bacteria</taxon>
        <taxon>Pseudomonadati</taxon>
        <taxon>Bacteroidota</taxon>
        <taxon>Bacteroidia</taxon>
        <taxon>Bacteroidales</taxon>
        <taxon>Prevotellaceae</taxon>
        <taxon>Xylanibacter</taxon>
    </lineage>
</organism>
<name>A0A8E1QXK7_9BACT</name>
<evidence type="ECO:0000256" key="1">
    <source>
        <dbReference type="SAM" id="Phobius"/>
    </source>
</evidence>
<proteinExistence type="predicted"/>
<dbReference type="AlphaFoldDB" id="A0A8E1QXK7"/>
<keyword evidence="3" id="KW-1185">Reference proteome</keyword>
<protein>
    <submittedName>
        <fullName evidence="2">Sulfate transporter</fullName>
    </submittedName>
</protein>